<evidence type="ECO:0000313" key="4">
    <source>
        <dbReference type="Proteomes" id="UP001501671"/>
    </source>
</evidence>
<dbReference type="Pfam" id="PF13670">
    <property type="entry name" value="PepSY_2"/>
    <property type="match status" value="1"/>
</dbReference>
<dbReference type="InterPro" id="IPR025711">
    <property type="entry name" value="PepSY"/>
</dbReference>
<feature type="domain" description="PepSY" evidence="2">
    <location>
        <begin position="14"/>
        <end position="93"/>
    </location>
</feature>
<dbReference type="EMBL" id="BAABFO010000004">
    <property type="protein sequence ID" value="GAA4327663.1"/>
    <property type="molecule type" value="Genomic_DNA"/>
</dbReference>
<comment type="caution">
    <text evidence="3">The sequence shown here is derived from an EMBL/GenBank/DDBJ whole genome shotgun (WGS) entry which is preliminary data.</text>
</comment>
<accession>A0ABP8GNT3</accession>
<evidence type="ECO:0000256" key="1">
    <source>
        <dbReference type="SAM" id="SignalP"/>
    </source>
</evidence>
<keyword evidence="1" id="KW-0732">Signal</keyword>
<keyword evidence="4" id="KW-1185">Reference proteome</keyword>
<proteinExistence type="predicted"/>
<feature type="signal peptide" evidence="1">
    <location>
        <begin position="1"/>
        <end position="29"/>
    </location>
</feature>
<dbReference type="Proteomes" id="UP001501671">
    <property type="component" value="Unassembled WGS sequence"/>
</dbReference>
<feature type="chain" id="PRO_5045203374" description="PepSY domain-containing protein" evidence="1">
    <location>
        <begin position="30"/>
        <end position="104"/>
    </location>
</feature>
<name>A0ABP8GNT3_9BURK</name>
<protein>
    <recommendedName>
        <fullName evidence="2">PepSY domain-containing protein</fullName>
    </recommendedName>
</protein>
<reference evidence="4" key="1">
    <citation type="journal article" date="2019" name="Int. J. Syst. Evol. Microbiol.">
        <title>The Global Catalogue of Microorganisms (GCM) 10K type strain sequencing project: providing services to taxonomists for standard genome sequencing and annotation.</title>
        <authorList>
            <consortium name="The Broad Institute Genomics Platform"/>
            <consortium name="The Broad Institute Genome Sequencing Center for Infectious Disease"/>
            <person name="Wu L."/>
            <person name="Ma J."/>
        </authorList>
    </citation>
    <scope>NUCLEOTIDE SEQUENCE [LARGE SCALE GENOMIC DNA]</scope>
    <source>
        <strain evidence="4">JCM 17666</strain>
    </source>
</reference>
<dbReference type="RefSeq" id="WP_345247413.1">
    <property type="nucleotide sequence ID" value="NZ_BAABFO010000004.1"/>
</dbReference>
<sequence>MPTSDKENPMRIATVLLAASTLLSAPAFAGEKCPYQPRDKWMPIDQAIRKAESFGYAVREVEADDRCWKVEGFDRNGARIKLVLDPVTGEVVKPAAWLPPRAQQ</sequence>
<gene>
    <name evidence="3" type="ORF">GCM10023144_12510</name>
</gene>
<evidence type="ECO:0000313" key="3">
    <source>
        <dbReference type="EMBL" id="GAA4327663.1"/>
    </source>
</evidence>
<evidence type="ECO:0000259" key="2">
    <source>
        <dbReference type="Pfam" id="PF13670"/>
    </source>
</evidence>
<organism evidence="3 4">
    <name type="scientific">Pigmentiphaga soli</name>
    <dbReference type="NCBI Taxonomy" id="1007095"/>
    <lineage>
        <taxon>Bacteria</taxon>
        <taxon>Pseudomonadati</taxon>
        <taxon>Pseudomonadota</taxon>
        <taxon>Betaproteobacteria</taxon>
        <taxon>Burkholderiales</taxon>
        <taxon>Alcaligenaceae</taxon>
        <taxon>Pigmentiphaga</taxon>
    </lineage>
</organism>